<feature type="domain" description="HTH araC/xylS-type" evidence="4">
    <location>
        <begin position="218"/>
        <end position="319"/>
    </location>
</feature>
<evidence type="ECO:0000259" key="4">
    <source>
        <dbReference type="PROSITE" id="PS01124"/>
    </source>
</evidence>
<dbReference type="InterPro" id="IPR018062">
    <property type="entry name" value="HTH_AraC-typ_CS"/>
</dbReference>
<proteinExistence type="predicted"/>
<dbReference type="Proteomes" id="UP000672657">
    <property type="component" value="Unassembled WGS sequence"/>
</dbReference>
<name>A0ABM8TKR7_9BURK</name>
<evidence type="ECO:0000313" key="5">
    <source>
        <dbReference type="EMBL" id="CAG2152277.1"/>
    </source>
</evidence>
<gene>
    <name evidence="5" type="ORF">LMG26411_04151</name>
</gene>
<dbReference type="EMBL" id="CAJPVI010000026">
    <property type="protein sequence ID" value="CAG2152277.1"/>
    <property type="molecule type" value="Genomic_DNA"/>
</dbReference>
<evidence type="ECO:0000313" key="6">
    <source>
        <dbReference type="Proteomes" id="UP000672657"/>
    </source>
</evidence>
<sequence>MYQTDYCSSALFDTPEGQARGIPQLNQQYLQTGPGRFDGQIQHFRLDKDALVYRERLNVPVLQEGAVDRAWRTFAIPMIFSGSTTVQGRQLDASAMIGHLPGGCDFQAQTTGLSDHIGIVLCDSVFEIYADYLGGSRSLPWRHQHLIEISRAALQRAAQGIGSSVSVAQGNPSALAYDQARNALRDDLLEQLFCLLIDAEPPQRRQDVTRLTYTDIVNRSRQHLLATPNEPTGVLELTRLLRVSRRTLQTAFLEVAGVTPHVYLRAVRLSSVRRLLLQTSAERMKIRDAAARWGFIHMGKFAIEYRYMFGYLPSETVRATGA</sequence>
<evidence type="ECO:0000256" key="3">
    <source>
        <dbReference type="ARBA" id="ARBA00023163"/>
    </source>
</evidence>
<dbReference type="InterPro" id="IPR053142">
    <property type="entry name" value="PchR_regulatory_protein"/>
</dbReference>
<dbReference type="PANTHER" id="PTHR47893:SF1">
    <property type="entry name" value="REGULATORY PROTEIN PCHR"/>
    <property type="match status" value="1"/>
</dbReference>
<dbReference type="Gene3D" id="1.10.10.60">
    <property type="entry name" value="Homeodomain-like"/>
    <property type="match status" value="1"/>
</dbReference>
<dbReference type="PROSITE" id="PS00041">
    <property type="entry name" value="HTH_ARAC_FAMILY_1"/>
    <property type="match status" value="1"/>
</dbReference>
<dbReference type="SMART" id="SM00342">
    <property type="entry name" value="HTH_ARAC"/>
    <property type="match status" value="1"/>
</dbReference>
<comment type="caution">
    <text evidence="5">The sequence shown here is derived from an EMBL/GenBank/DDBJ whole genome shotgun (WGS) entry which is preliminary data.</text>
</comment>
<protein>
    <recommendedName>
        <fullName evidence="4">HTH araC/xylS-type domain-containing protein</fullName>
    </recommendedName>
</protein>
<reference evidence="5 6" key="1">
    <citation type="submission" date="2021-03" db="EMBL/GenBank/DDBJ databases">
        <authorList>
            <person name="Peeters C."/>
        </authorList>
    </citation>
    <scope>NUCLEOTIDE SEQUENCE [LARGE SCALE GENOMIC DNA]</scope>
    <source>
        <strain evidence="5 6">LMG 26411</strain>
    </source>
</reference>
<evidence type="ECO:0000256" key="2">
    <source>
        <dbReference type="ARBA" id="ARBA00023125"/>
    </source>
</evidence>
<dbReference type="PANTHER" id="PTHR47893">
    <property type="entry name" value="REGULATORY PROTEIN PCHR"/>
    <property type="match status" value="1"/>
</dbReference>
<dbReference type="InterPro" id="IPR018060">
    <property type="entry name" value="HTH_AraC"/>
</dbReference>
<keyword evidence="1" id="KW-0805">Transcription regulation</keyword>
<dbReference type="PROSITE" id="PS01124">
    <property type="entry name" value="HTH_ARAC_FAMILY_2"/>
    <property type="match status" value="1"/>
</dbReference>
<keyword evidence="6" id="KW-1185">Reference proteome</keyword>
<organism evidence="5 6">
    <name type="scientific">Cupriavidus numazuensis</name>
    <dbReference type="NCBI Taxonomy" id="221992"/>
    <lineage>
        <taxon>Bacteria</taxon>
        <taxon>Pseudomonadati</taxon>
        <taxon>Pseudomonadota</taxon>
        <taxon>Betaproteobacteria</taxon>
        <taxon>Burkholderiales</taxon>
        <taxon>Burkholderiaceae</taxon>
        <taxon>Cupriavidus</taxon>
    </lineage>
</organism>
<dbReference type="Pfam" id="PF12833">
    <property type="entry name" value="HTH_18"/>
    <property type="match status" value="1"/>
</dbReference>
<evidence type="ECO:0000256" key="1">
    <source>
        <dbReference type="ARBA" id="ARBA00023015"/>
    </source>
</evidence>
<keyword evidence="2" id="KW-0238">DNA-binding</keyword>
<keyword evidence="3" id="KW-0804">Transcription</keyword>
<dbReference type="RefSeq" id="WP_211955148.1">
    <property type="nucleotide sequence ID" value="NZ_CAJPVI010000026.1"/>
</dbReference>
<accession>A0ABM8TKR7</accession>